<dbReference type="Gramene" id="KZM97569">
    <property type="protein sequence ID" value="KZM97569"/>
    <property type="gene ID" value="DCAR_015069"/>
</dbReference>
<dbReference type="AlphaFoldDB" id="A0A165WQ53"/>
<protein>
    <submittedName>
        <fullName evidence="1">Uncharacterized protein</fullName>
    </submittedName>
</protein>
<gene>
    <name evidence="1" type="ORF">DCAR_0415744</name>
</gene>
<reference evidence="1" key="2">
    <citation type="submission" date="2022-03" db="EMBL/GenBank/DDBJ databases">
        <title>Draft title - Genomic analysis of global carrot germplasm unveils the trajectory of domestication and the origin of high carotenoid orange carrot.</title>
        <authorList>
            <person name="Iorizzo M."/>
            <person name="Ellison S."/>
            <person name="Senalik D."/>
            <person name="Macko-Podgorni A."/>
            <person name="Grzebelus D."/>
            <person name="Bostan H."/>
            <person name="Rolling W."/>
            <person name="Curaba J."/>
            <person name="Simon P."/>
        </authorList>
    </citation>
    <scope>NUCLEOTIDE SEQUENCE</scope>
    <source>
        <tissue evidence="1">Leaf</tissue>
    </source>
</reference>
<dbReference type="Proteomes" id="UP000077755">
    <property type="component" value="Chromosome 4"/>
</dbReference>
<dbReference type="OrthoDB" id="749662at2759"/>
<name>A0A165WQ53_DAUCS</name>
<sequence length="208" mass="24172">MAKANAFSFLLLIVFLTTLEAEARESKYFSKFNPRAEQPPLKPSTQINTHNNYNSEIHESDFPTEEFIENINKDSSKTNRFPRDFGEHSYVSVSGGHKKKDSNDFYNPVRASTNGVFELSEEEKKFFNVKDAKNNYKDRENVHAKEAQGMSDTRTLENGKYYYNPVVARAKRGGEGYFRNREDKPTYDEFRPLKDFEYNSQNQVGFIP</sequence>
<evidence type="ECO:0000313" key="2">
    <source>
        <dbReference type="Proteomes" id="UP000077755"/>
    </source>
</evidence>
<organism evidence="1 2">
    <name type="scientific">Daucus carota subsp. sativus</name>
    <name type="common">Carrot</name>
    <dbReference type="NCBI Taxonomy" id="79200"/>
    <lineage>
        <taxon>Eukaryota</taxon>
        <taxon>Viridiplantae</taxon>
        <taxon>Streptophyta</taxon>
        <taxon>Embryophyta</taxon>
        <taxon>Tracheophyta</taxon>
        <taxon>Spermatophyta</taxon>
        <taxon>Magnoliopsida</taxon>
        <taxon>eudicotyledons</taxon>
        <taxon>Gunneridae</taxon>
        <taxon>Pentapetalae</taxon>
        <taxon>asterids</taxon>
        <taxon>campanulids</taxon>
        <taxon>Apiales</taxon>
        <taxon>Apiaceae</taxon>
        <taxon>Apioideae</taxon>
        <taxon>Scandiceae</taxon>
        <taxon>Daucinae</taxon>
        <taxon>Daucus</taxon>
        <taxon>Daucus sect. Daucus</taxon>
    </lineage>
</organism>
<keyword evidence="2" id="KW-1185">Reference proteome</keyword>
<dbReference type="InterPro" id="IPR040290">
    <property type="entry name" value="Prot_E6-like"/>
</dbReference>
<dbReference type="PANTHER" id="PTHR35274:SF2">
    <property type="entry name" value="E6-LIKE PROTEIN"/>
    <property type="match status" value="1"/>
</dbReference>
<reference evidence="1" key="1">
    <citation type="journal article" date="2016" name="Nat. Genet.">
        <title>A high-quality carrot genome assembly provides new insights into carotenoid accumulation and asterid genome evolution.</title>
        <authorList>
            <person name="Iorizzo M."/>
            <person name="Ellison S."/>
            <person name="Senalik D."/>
            <person name="Zeng P."/>
            <person name="Satapoomin P."/>
            <person name="Huang J."/>
            <person name="Bowman M."/>
            <person name="Iovene M."/>
            <person name="Sanseverino W."/>
            <person name="Cavagnaro P."/>
            <person name="Yildiz M."/>
            <person name="Macko-Podgorni A."/>
            <person name="Moranska E."/>
            <person name="Grzebelus E."/>
            <person name="Grzebelus D."/>
            <person name="Ashrafi H."/>
            <person name="Zheng Z."/>
            <person name="Cheng S."/>
            <person name="Spooner D."/>
            <person name="Van Deynze A."/>
            <person name="Simon P."/>
        </authorList>
    </citation>
    <scope>NUCLEOTIDE SEQUENCE</scope>
    <source>
        <tissue evidence="1">Leaf</tissue>
    </source>
</reference>
<dbReference type="EMBL" id="CP093346">
    <property type="protein sequence ID" value="WOG96409.1"/>
    <property type="molecule type" value="Genomic_DNA"/>
</dbReference>
<evidence type="ECO:0000313" key="1">
    <source>
        <dbReference type="EMBL" id="WOG96409.1"/>
    </source>
</evidence>
<accession>A0A165WQ53</accession>
<proteinExistence type="predicted"/>
<dbReference type="PANTHER" id="PTHR35274">
    <property type="entry name" value="E6-LIKE PROTEIN"/>
    <property type="match status" value="1"/>
</dbReference>